<feature type="transmembrane region" description="Helical" evidence="1">
    <location>
        <begin position="121"/>
        <end position="148"/>
    </location>
</feature>
<feature type="transmembrane region" description="Helical" evidence="1">
    <location>
        <begin position="38"/>
        <end position="58"/>
    </location>
</feature>
<dbReference type="Pfam" id="PF11139">
    <property type="entry name" value="SfLAP"/>
    <property type="match status" value="1"/>
</dbReference>
<organism evidence="2 3">
    <name type="scientific">Enterococcus alcedinis</name>
    <dbReference type="NCBI Taxonomy" id="1274384"/>
    <lineage>
        <taxon>Bacteria</taxon>
        <taxon>Bacillati</taxon>
        <taxon>Bacillota</taxon>
        <taxon>Bacilli</taxon>
        <taxon>Lactobacillales</taxon>
        <taxon>Enterococcaceae</taxon>
        <taxon>Enterococcus</taxon>
    </lineage>
</organism>
<proteinExistence type="predicted"/>
<feature type="transmembrane region" description="Helical" evidence="1">
    <location>
        <begin position="200"/>
        <end position="218"/>
    </location>
</feature>
<comment type="caution">
    <text evidence="2">The sequence shown here is derived from an EMBL/GenBank/DDBJ whole genome shotgun (WGS) entry which is preliminary data.</text>
</comment>
<feature type="transmembrane region" description="Helical" evidence="1">
    <location>
        <begin position="78"/>
        <end position="100"/>
    </location>
</feature>
<evidence type="ECO:0008006" key="4">
    <source>
        <dbReference type="Google" id="ProtNLM"/>
    </source>
</evidence>
<reference evidence="2" key="2">
    <citation type="submission" date="2020-09" db="EMBL/GenBank/DDBJ databases">
        <authorList>
            <person name="Sun Q."/>
            <person name="Sedlacek I."/>
        </authorList>
    </citation>
    <scope>NUCLEOTIDE SEQUENCE</scope>
    <source>
        <strain evidence="2">CCM 8433</strain>
    </source>
</reference>
<accession>A0A917N741</accession>
<dbReference type="AlphaFoldDB" id="A0A917N741"/>
<feature type="transmembrane region" description="Helical" evidence="1">
    <location>
        <begin position="154"/>
        <end position="179"/>
    </location>
</feature>
<dbReference type="Proteomes" id="UP000622610">
    <property type="component" value="Unassembled WGS sequence"/>
</dbReference>
<name>A0A917N741_9ENTE</name>
<keyword evidence="1" id="KW-1133">Transmembrane helix</keyword>
<keyword evidence="1" id="KW-0812">Transmembrane</keyword>
<gene>
    <name evidence="2" type="ORF">GCM10011482_22010</name>
</gene>
<keyword evidence="3" id="KW-1185">Reference proteome</keyword>
<dbReference type="InterPro" id="IPR021315">
    <property type="entry name" value="Gap/Sap"/>
</dbReference>
<evidence type="ECO:0000313" key="2">
    <source>
        <dbReference type="EMBL" id="GGI66547.1"/>
    </source>
</evidence>
<evidence type="ECO:0000313" key="3">
    <source>
        <dbReference type="Proteomes" id="UP000622610"/>
    </source>
</evidence>
<keyword evidence="1" id="KW-0472">Membrane</keyword>
<evidence type="ECO:0000256" key="1">
    <source>
        <dbReference type="SAM" id="Phobius"/>
    </source>
</evidence>
<sequence length="224" mass="25857">MWQALLVTISTSAFDSLNPMAIGQQFILQGLVKKPRDIWYFILTTGIVNFLGGVLFYFSLSDLFIRLWESIKSGLAPYLSSILLVLGVAVIGYLIWFLWHSRFQKLEETKVTVKGSFSPKALVLLGVGATISELATALPYFAFIGWLMNQSFSAVLVIGLMVIYNIIYMSPLMLMYVVYRTQEAKFDRFYHWIQLKMFQWKKVLIPVILLCLGVYLFWQSWNQF</sequence>
<dbReference type="EMBL" id="BMDT01000012">
    <property type="protein sequence ID" value="GGI66547.1"/>
    <property type="molecule type" value="Genomic_DNA"/>
</dbReference>
<dbReference type="RefSeq" id="WP_188368373.1">
    <property type="nucleotide sequence ID" value="NZ_BMDT01000012.1"/>
</dbReference>
<reference evidence="2" key="1">
    <citation type="journal article" date="2014" name="Int. J. Syst. Evol. Microbiol.">
        <title>Complete genome sequence of Corynebacterium casei LMG S-19264T (=DSM 44701T), isolated from a smear-ripened cheese.</title>
        <authorList>
            <consortium name="US DOE Joint Genome Institute (JGI-PGF)"/>
            <person name="Walter F."/>
            <person name="Albersmeier A."/>
            <person name="Kalinowski J."/>
            <person name="Ruckert C."/>
        </authorList>
    </citation>
    <scope>NUCLEOTIDE SEQUENCE</scope>
    <source>
        <strain evidence="2">CCM 8433</strain>
    </source>
</reference>
<protein>
    <recommendedName>
        <fullName evidence="4">GAP family protein</fullName>
    </recommendedName>
</protein>